<evidence type="ECO:0000259" key="1">
    <source>
        <dbReference type="SMART" id="SM00903"/>
    </source>
</evidence>
<dbReference type="SMART" id="SM00903">
    <property type="entry name" value="Flavin_Reduct"/>
    <property type="match status" value="1"/>
</dbReference>
<accession>A0A2L1ULJ0</accession>
<keyword evidence="3" id="KW-1185">Reference proteome</keyword>
<sequence length="210" mass="22927">MSVDDRYYYEPASGHGLPHDPLNAIVGPRPIGWISSRNAAGQRNLAPYSFFNCFNYRPPIIGFASSGWKDSVANIVETGEFVWNLTTRSLAVKMNESSATLERGEDEFAFAGLTPEPGKIVAADRVLESPVNFECKLTQCIQLETAAGGKIDTWLVLGEVVAVHIAPHLLVDGVYQTALAEPVLRAGGPSAYYGISEDLRFDLIRPDARK</sequence>
<dbReference type="PANTHER" id="PTHR43812">
    <property type="entry name" value="BLR2425 PROTEIN"/>
    <property type="match status" value="1"/>
</dbReference>
<dbReference type="OrthoDB" id="9794638at2"/>
<organism evidence="2 3">
    <name type="scientific">Rahnella sikkimica</name>
    <dbReference type="NCBI Taxonomy" id="1805933"/>
    <lineage>
        <taxon>Bacteria</taxon>
        <taxon>Pseudomonadati</taxon>
        <taxon>Pseudomonadota</taxon>
        <taxon>Gammaproteobacteria</taxon>
        <taxon>Enterobacterales</taxon>
        <taxon>Yersiniaceae</taxon>
        <taxon>Rahnella</taxon>
    </lineage>
</organism>
<feature type="domain" description="Flavin reductase like" evidence="1">
    <location>
        <begin position="26"/>
        <end position="177"/>
    </location>
</feature>
<dbReference type="InterPro" id="IPR012349">
    <property type="entry name" value="Split_barrel_FMN-bd"/>
</dbReference>
<name>A0A2L1ULJ0_9GAMM</name>
<dbReference type="InterPro" id="IPR002563">
    <property type="entry name" value="Flavin_Rdtase-like_dom"/>
</dbReference>
<dbReference type="Proteomes" id="UP000239197">
    <property type="component" value="Chromosome"/>
</dbReference>
<gene>
    <name evidence="2" type="ORF">BV494_02125</name>
</gene>
<dbReference type="PANTHER" id="PTHR43812:SF2">
    <property type="entry name" value="FLAVIN REDUCTASE LIKE DOMAIN-CONTAINING PROTEIN"/>
    <property type="match status" value="1"/>
</dbReference>
<dbReference type="EMBL" id="CP019062">
    <property type="protein sequence ID" value="AVF33799.1"/>
    <property type="molecule type" value="Genomic_DNA"/>
</dbReference>
<dbReference type="AlphaFoldDB" id="A0A2L1ULJ0"/>
<dbReference type="Pfam" id="PF01613">
    <property type="entry name" value="Flavin_Reduct"/>
    <property type="match status" value="1"/>
</dbReference>
<dbReference type="GO" id="GO:0010181">
    <property type="term" value="F:FMN binding"/>
    <property type="evidence" value="ECO:0007669"/>
    <property type="project" value="InterPro"/>
</dbReference>
<evidence type="ECO:0000313" key="2">
    <source>
        <dbReference type="EMBL" id="AVF33799.1"/>
    </source>
</evidence>
<dbReference type="RefSeq" id="WP_104921361.1">
    <property type="nucleotide sequence ID" value="NZ_CP019062.1"/>
</dbReference>
<protein>
    <submittedName>
        <fullName evidence="2">Asp/Glu/hydantoin racemase</fullName>
    </submittedName>
</protein>
<dbReference type="GO" id="GO:0016646">
    <property type="term" value="F:oxidoreductase activity, acting on the CH-NH group of donors, NAD or NADP as acceptor"/>
    <property type="evidence" value="ECO:0007669"/>
    <property type="project" value="UniProtKB-ARBA"/>
</dbReference>
<dbReference type="SUPFAM" id="SSF50475">
    <property type="entry name" value="FMN-binding split barrel"/>
    <property type="match status" value="1"/>
</dbReference>
<evidence type="ECO:0000313" key="3">
    <source>
        <dbReference type="Proteomes" id="UP000239197"/>
    </source>
</evidence>
<dbReference type="Gene3D" id="2.30.110.10">
    <property type="entry name" value="Electron Transport, Fmn-binding Protein, Chain A"/>
    <property type="match status" value="1"/>
</dbReference>
<proteinExistence type="predicted"/>
<reference evidence="3" key="1">
    <citation type="submission" date="2017-01" db="EMBL/GenBank/DDBJ databases">
        <title>Genome sequence of Rouxiella sp. ERMR1:05.</title>
        <authorList>
            <person name="Kumar R."/>
            <person name="Singh D."/>
            <person name="Kumar S."/>
        </authorList>
    </citation>
    <scope>NUCLEOTIDE SEQUENCE [LARGE SCALE GENOMIC DNA]</scope>
    <source>
        <strain evidence="3">ERMR1:05</strain>
    </source>
</reference>
<dbReference type="KEGG" id="rox:BV494_02125"/>